<organism evidence="2 3">
    <name type="scientific">Alkalibacillus salilacus</name>
    <dbReference type="NCBI Taxonomy" id="284582"/>
    <lineage>
        <taxon>Bacteria</taxon>
        <taxon>Bacillati</taxon>
        <taxon>Bacillota</taxon>
        <taxon>Bacilli</taxon>
        <taxon>Bacillales</taxon>
        <taxon>Bacillaceae</taxon>
        <taxon>Alkalibacillus</taxon>
    </lineage>
</organism>
<dbReference type="EC" id="3.1.3.3" evidence="2"/>
<evidence type="ECO:0000313" key="2">
    <source>
        <dbReference type="EMBL" id="MDQ0159214.1"/>
    </source>
</evidence>
<proteinExistence type="predicted"/>
<dbReference type="InterPro" id="IPR036457">
    <property type="entry name" value="PPM-type-like_dom_sf"/>
</dbReference>
<dbReference type="Pfam" id="PF07228">
    <property type="entry name" value="SpoIIE"/>
    <property type="match status" value="1"/>
</dbReference>
<accession>A0ABT9VE90</accession>
<evidence type="ECO:0000313" key="3">
    <source>
        <dbReference type="Proteomes" id="UP001224359"/>
    </source>
</evidence>
<dbReference type="PANTHER" id="PTHR35801:SF1">
    <property type="entry name" value="PHOSPHOSERINE PHOSPHATASE RSBX"/>
    <property type="match status" value="1"/>
</dbReference>
<dbReference type="SMART" id="SM00331">
    <property type="entry name" value="PP2C_SIG"/>
    <property type="match status" value="1"/>
</dbReference>
<comment type="caution">
    <text evidence="2">The sequence shown here is derived from an EMBL/GenBank/DDBJ whole genome shotgun (WGS) entry which is preliminary data.</text>
</comment>
<dbReference type="GO" id="GO:0016787">
    <property type="term" value="F:hydrolase activity"/>
    <property type="evidence" value="ECO:0007669"/>
    <property type="project" value="UniProtKB-KW"/>
</dbReference>
<dbReference type="Proteomes" id="UP001224359">
    <property type="component" value="Unassembled WGS sequence"/>
</dbReference>
<dbReference type="RefSeq" id="WP_306975519.1">
    <property type="nucleotide sequence ID" value="NZ_JAUSTQ010000004.1"/>
</dbReference>
<reference evidence="2 3" key="1">
    <citation type="submission" date="2023-07" db="EMBL/GenBank/DDBJ databases">
        <title>Genomic Encyclopedia of Type Strains, Phase IV (KMG-IV): sequencing the most valuable type-strain genomes for metagenomic binning, comparative biology and taxonomic classification.</title>
        <authorList>
            <person name="Goeker M."/>
        </authorList>
    </citation>
    <scope>NUCLEOTIDE SEQUENCE [LARGE SCALE GENOMIC DNA]</scope>
    <source>
        <strain evidence="2 3">DSM 16460</strain>
    </source>
</reference>
<name>A0ABT9VE90_9BACI</name>
<dbReference type="EMBL" id="JAUSTQ010000004">
    <property type="protein sequence ID" value="MDQ0159214.1"/>
    <property type="molecule type" value="Genomic_DNA"/>
</dbReference>
<dbReference type="InterPro" id="IPR039248">
    <property type="entry name" value="Ptase_RsbX"/>
</dbReference>
<dbReference type="PANTHER" id="PTHR35801">
    <property type="entry name" value="PHOSPHOSERINE PHOSPHATASE RSBX"/>
    <property type="match status" value="1"/>
</dbReference>
<sequence length="201" mass="22714">MIEKRDRMEVATFQKPKKGNYHSGDSFFYYETEDGFFCALSDGLGSGEIAKKSADAVIEVIKHHYDEPLEQIIEKANTVLFGQELRGCVLGLLKIDYDENTFSYALVGNISVIMVNSDGKKQRNIPVPGYLSGVNAPVNVHTKSLEPGAIFFMFSDGVNEQQLTKEFYSQNSMDLTVEWFNLQQDEYMEDDTTLIAMKYLG</sequence>
<evidence type="ECO:0000259" key="1">
    <source>
        <dbReference type="SMART" id="SM00331"/>
    </source>
</evidence>
<dbReference type="Gene3D" id="3.60.40.10">
    <property type="entry name" value="PPM-type phosphatase domain"/>
    <property type="match status" value="1"/>
</dbReference>
<gene>
    <name evidence="2" type="ORF">J2S77_001178</name>
</gene>
<dbReference type="SUPFAM" id="SSF81606">
    <property type="entry name" value="PP2C-like"/>
    <property type="match status" value="1"/>
</dbReference>
<feature type="domain" description="PPM-type phosphatase" evidence="1">
    <location>
        <begin position="7"/>
        <end position="199"/>
    </location>
</feature>
<keyword evidence="2" id="KW-0378">Hydrolase</keyword>
<keyword evidence="3" id="KW-1185">Reference proteome</keyword>
<protein>
    <submittedName>
        <fullName evidence="2">Negative regulator of sigma-B (Phosphoserine phosphatase)</fullName>
        <ecNumber evidence="2">3.1.3.3</ecNumber>
    </submittedName>
</protein>
<dbReference type="InterPro" id="IPR001932">
    <property type="entry name" value="PPM-type_phosphatase-like_dom"/>
</dbReference>